<dbReference type="HOGENOM" id="CLU_039597_0_0_9"/>
<organism evidence="3 4">
    <name type="scientific">[Clostridium] methylpentosum DSM 5476</name>
    <dbReference type="NCBI Taxonomy" id="537013"/>
    <lineage>
        <taxon>Bacteria</taxon>
        <taxon>Bacillati</taxon>
        <taxon>Bacillota</taxon>
        <taxon>Clostridia</taxon>
        <taxon>Eubacteriales</taxon>
        <taxon>Oscillospiraceae</taxon>
        <taxon>Oscillospiraceae incertae sedis</taxon>
    </lineage>
</organism>
<proteinExistence type="predicted"/>
<sequence>MNSEEGAMEYKKAHPVNIVESTSRFYILLLLPILRGLLFSGGNLYIWLKGAWFDILIIAAIILLGYIRWYFNMFRIDEDGLTIFRGIFLIKKEFIQYDRIASVAVEYPFYLKPLRAVRVQVDTDAGRKRRADFSMTMRRRDAEELLEKSKARLITGDQMTKSYSPKLFYIGVLSLISSNSFTGVIFASTLISQSGRLLGKEFEDLIMNNLTRLAEFLALGLPPAAAIIAYLLIGGWLISFIINIVRHKDFTVTRRDSSLLVEAGIITPRKISIDVNQINLVEIHQTLTTKILGFYSVFIHCTGYGKQKNTISVLIPAAEKHEATRNLELLLPEIPFVKKSIKPKLRNLSRFILVPSVLIASVVVAIWLCNRLFPSWGGLILFLGIMLEIPLVWYLLVRIFSFTHTGAGVRDGIFTIHYTKRFLFNRVSIPVEKVSKVVFSQTLFQRTTNCCDVIVYTYSEGTKKHVVQNLNYTEASTLLLPQIGEAPVYDKEK</sequence>
<dbReference type="Pfam" id="PF03703">
    <property type="entry name" value="bPH_2"/>
    <property type="match status" value="2"/>
</dbReference>
<evidence type="ECO:0000256" key="1">
    <source>
        <dbReference type="SAM" id="Phobius"/>
    </source>
</evidence>
<feature type="transmembrane region" description="Helical" evidence="1">
    <location>
        <begin position="25"/>
        <end position="46"/>
    </location>
</feature>
<dbReference type="STRING" id="537013.CLOSTMETH_00476"/>
<feature type="domain" description="YdbS-like PH" evidence="2">
    <location>
        <begin position="416"/>
        <end position="467"/>
    </location>
</feature>
<dbReference type="eggNOG" id="COG3428">
    <property type="taxonomic scope" value="Bacteria"/>
</dbReference>
<feature type="transmembrane region" description="Helical" evidence="1">
    <location>
        <begin position="52"/>
        <end position="71"/>
    </location>
</feature>
<dbReference type="EMBL" id="ACEC01000020">
    <property type="protein sequence ID" value="EEG31887.1"/>
    <property type="molecule type" value="Genomic_DNA"/>
</dbReference>
<protein>
    <recommendedName>
        <fullName evidence="2">YdbS-like PH domain-containing protein</fullName>
    </recommendedName>
</protein>
<feature type="transmembrane region" description="Helical" evidence="1">
    <location>
        <begin position="167"/>
        <end position="191"/>
    </location>
</feature>
<comment type="caution">
    <text evidence="3">The sequence shown here is derived from an EMBL/GenBank/DDBJ whole genome shotgun (WGS) entry which is preliminary data.</text>
</comment>
<accession>C0E9H7</accession>
<reference evidence="3 4" key="1">
    <citation type="submission" date="2009-01" db="EMBL/GenBank/DDBJ databases">
        <authorList>
            <person name="Fulton L."/>
            <person name="Clifton S."/>
            <person name="Fulton B."/>
            <person name="Xu J."/>
            <person name="Minx P."/>
            <person name="Pepin K.H."/>
            <person name="Johnson M."/>
            <person name="Bhonagiri V."/>
            <person name="Nash W.E."/>
            <person name="Mardis E.R."/>
            <person name="Wilson R.K."/>
        </authorList>
    </citation>
    <scope>NUCLEOTIDE SEQUENCE [LARGE SCALE GENOMIC DNA]</scope>
    <source>
        <strain evidence="3 4">DSM 5476</strain>
    </source>
</reference>
<dbReference type="Proteomes" id="UP000003340">
    <property type="component" value="Unassembled WGS sequence"/>
</dbReference>
<feature type="transmembrane region" description="Helical" evidence="1">
    <location>
        <begin position="224"/>
        <end position="245"/>
    </location>
</feature>
<feature type="transmembrane region" description="Helical" evidence="1">
    <location>
        <begin position="348"/>
        <end position="368"/>
    </location>
</feature>
<dbReference type="InterPro" id="IPR005182">
    <property type="entry name" value="YdbS-like_PH"/>
</dbReference>
<evidence type="ECO:0000313" key="4">
    <source>
        <dbReference type="Proteomes" id="UP000003340"/>
    </source>
</evidence>
<dbReference type="InterPro" id="IPR014529">
    <property type="entry name" value="UCP026631"/>
</dbReference>
<keyword evidence="4" id="KW-1185">Reference proteome</keyword>
<keyword evidence="1" id="KW-0472">Membrane</keyword>
<dbReference type="PIRSF" id="PIRSF026631">
    <property type="entry name" value="UCP026631"/>
    <property type="match status" value="1"/>
</dbReference>
<keyword evidence="1" id="KW-1133">Transmembrane helix</keyword>
<gene>
    <name evidence="3" type="ORF">CLOSTMETH_00476</name>
</gene>
<feature type="transmembrane region" description="Helical" evidence="1">
    <location>
        <begin position="374"/>
        <end position="396"/>
    </location>
</feature>
<name>C0E9H7_9FIRM</name>
<evidence type="ECO:0000313" key="3">
    <source>
        <dbReference type="EMBL" id="EEG31887.1"/>
    </source>
</evidence>
<dbReference type="PANTHER" id="PTHR34473:SF2">
    <property type="entry name" value="UPF0699 TRANSMEMBRANE PROTEIN YDBT"/>
    <property type="match status" value="1"/>
</dbReference>
<dbReference type="AlphaFoldDB" id="C0E9H7"/>
<feature type="domain" description="YdbS-like PH" evidence="2">
    <location>
        <begin position="69"/>
        <end position="146"/>
    </location>
</feature>
<evidence type="ECO:0000259" key="2">
    <source>
        <dbReference type="Pfam" id="PF03703"/>
    </source>
</evidence>
<dbReference type="PANTHER" id="PTHR34473">
    <property type="entry name" value="UPF0699 TRANSMEMBRANE PROTEIN YDBS"/>
    <property type="match status" value="1"/>
</dbReference>
<keyword evidence="1" id="KW-0812">Transmembrane</keyword>
<reference evidence="3 4" key="2">
    <citation type="submission" date="2009-02" db="EMBL/GenBank/DDBJ databases">
        <title>Draft genome sequence of Clostridium methylpentosum (DSM 5476).</title>
        <authorList>
            <person name="Sudarsanam P."/>
            <person name="Ley R."/>
            <person name="Guruge J."/>
            <person name="Turnbaugh P.J."/>
            <person name="Mahowald M."/>
            <person name="Liep D."/>
            <person name="Gordon J."/>
        </authorList>
    </citation>
    <scope>NUCLEOTIDE SEQUENCE [LARGE SCALE GENOMIC DNA]</scope>
    <source>
        <strain evidence="3 4">DSM 5476</strain>
    </source>
</reference>